<dbReference type="Proteomes" id="UP001268542">
    <property type="component" value="Unassembled WGS sequence"/>
</dbReference>
<feature type="transmembrane region" description="Helical" evidence="1">
    <location>
        <begin position="12"/>
        <end position="38"/>
    </location>
</feature>
<evidence type="ECO:0008006" key="4">
    <source>
        <dbReference type="Google" id="ProtNLM"/>
    </source>
</evidence>
<comment type="caution">
    <text evidence="2">The sequence shown here is derived from an EMBL/GenBank/DDBJ whole genome shotgun (WGS) entry which is preliminary data.</text>
</comment>
<keyword evidence="3" id="KW-1185">Reference proteome</keyword>
<organism evidence="2 3">
    <name type="scientific">Nocardioides imazamoxiresistens</name>
    <dbReference type="NCBI Taxonomy" id="3231893"/>
    <lineage>
        <taxon>Bacteria</taxon>
        <taxon>Bacillati</taxon>
        <taxon>Actinomycetota</taxon>
        <taxon>Actinomycetes</taxon>
        <taxon>Propionibacteriales</taxon>
        <taxon>Nocardioidaceae</taxon>
        <taxon>Nocardioides</taxon>
    </lineage>
</organism>
<accession>A0ABU3PVH6</accession>
<proteinExistence type="predicted"/>
<feature type="transmembrane region" description="Helical" evidence="1">
    <location>
        <begin position="44"/>
        <end position="64"/>
    </location>
</feature>
<dbReference type="EMBL" id="JAVYII010000003">
    <property type="protein sequence ID" value="MDT9593237.1"/>
    <property type="molecule type" value="Genomic_DNA"/>
</dbReference>
<protein>
    <recommendedName>
        <fullName evidence="4">PH domain-containing protein</fullName>
    </recommendedName>
</protein>
<keyword evidence="1" id="KW-0472">Membrane</keyword>
<sequence>MQQQDIRIAPAFAARILGFAVVALGLAILVLVVVATLADLSAGVTVVVAAVGLFAIGVTGLYLVNRAVALRITDQGYRLRYVRGAGVTRARWGDVEDAVTTYVADAPCVVLRLRDGGSTTIPVEILAIDRERLVAVLQEALERGSGLKRLR</sequence>
<keyword evidence="1" id="KW-1133">Transmembrane helix</keyword>
<dbReference type="RefSeq" id="WP_315732678.1">
    <property type="nucleotide sequence ID" value="NZ_JAVYII010000003.1"/>
</dbReference>
<reference evidence="2 3" key="1">
    <citation type="submission" date="2023-08" db="EMBL/GenBank/DDBJ databases">
        <title>Nocardioides seae sp. nov., a bacterium isolated from a soil.</title>
        <authorList>
            <person name="Wang X."/>
        </authorList>
    </citation>
    <scope>NUCLEOTIDE SEQUENCE [LARGE SCALE GENOMIC DNA]</scope>
    <source>
        <strain evidence="2 3">YZH12</strain>
    </source>
</reference>
<gene>
    <name evidence="2" type="ORF">RDV89_09170</name>
</gene>
<evidence type="ECO:0000313" key="2">
    <source>
        <dbReference type="EMBL" id="MDT9593237.1"/>
    </source>
</evidence>
<evidence type="ECO:0000256" key="1">
    <source>
        <dbReference type="SAM" id="Phobius"/>
    </source>
</evidence>
<keyword evidence="1" id="KW-0812">Transmembrane</keyword>
<evidence type="ECO:0000313" key="3">
    <source>
        <dbReference type="Proteomes" id="UP001268542"/>
    </source>
</evidence>
<name>A0ABU3PVH6_9ACTN</name>